<dbReference type="InterPro" id="IPR010775">
    <property type="entry name" value="DUF1365"/>
</dbReference>
<keyword evidence="2" id="KW-1185">Reference proteome</keyword>
<comment type="caution">
    <text evidence="1">The sequence shown here is derived from an EMBL/GenBank/DDBJ whole genome shotgun (WGS) entry which is preliminary data.</text>
</comment>
<dbReference type="Pfam" id="PF07103">
    <property type="entry name" value="DUF1365"/>
    <property type="match status" value="1"/>
</dbReference>
<dbReference type="EMBL" id="AJWJ01000287">
    <property type="protein sequence ID" value="KAF2072362.1"/>
    <property type="molecule type" value="Genomic_DNA"/>
</dbReference>
<accession>A0A8J4V393</accession>
<gene>
    <name evidence="1" type="ORF">CYY_006332</name>
</gene>
<dbReference type="Proteomes" id="UP000695562">
    <property type="component" value="Unassembled WGS sequence"/>
</dbReference>
<dbReference type="OrthoDB" id="19930at2759"/>
<reference evidence="1" key="1">
    <citation type="submission" date="2020-01" db="EMBL/GenBank/DDBJ databases">
        <title>Development of genomics and gene disruption for Polysphondylium violaceum indicates a role for the polyketide synthase stlB in stalk morphogenesis.</title>
        <authorList>
            <person name="Narita B."/>
            <person name="Kawabe Y."/>
            <person name="Kin K."/>
            <person name="Saito T."/>
            <person name="Gibbs R."/>
            <person name="Kuspa A."/>
            <person name="Muzny D."/>
            <person name="Queller D."/>
            <person name="Richards S."/>
            <person name="Strassman J."/>
            <person name="Sucgang R."/>
            <person name="Worley K."/>
            <person name="Schaap P."/>
        </authorList>
    </citation>
    <scope>NUCLEOTIDE SEQUENCE</scope>
    <source>
        <strain evidence="1">QSvi11</strain>
    </source>
</reference>
<dbReference type="PANTHER" id="PTHR33973:SF4">
    <property type="entry name" value="OS07G0153300 PROTEIN"/>
    <property type="match status" value="1"/>
</dbReference>
<proteinExistence type="predicted"/>
<evidence type="ECO:0000313" key="1">
    <source>
        <dbReference type="EMBL" id="KAF2072362.1"/>
    </source>
</evidence>
<dbReference type="PANTHER" id="PTHR33973">
    <property type="entry name" value="OS07G0153300 PROTEIN"/>
    <property type="match status" value="1"/>
</dbReference>
<protein>
    <submittedName>
        <fullName evidence="1">Uncharacterized protein</fullName>
    </submittedName>
</protein>
<evidence type="ECO:0000313" key="2">
    <source>
        <dbReference type="Proteomes" id="UP000695562"/>
    </source>
</evidence>
<sequence>MSSEEDIKSKIFLAQVYHSRLNPIKHTFSYNVFYFVFDLDELESGELDGPLFGYNKNRLISMWNTDYLGKENKTIKEKIIDRFKIHFKSNNDSNSSPDTSTTTATTTIDIEKISKIQLITNPRYLNHSFNPVNFYYCYDGDNNLLQIVAEINNTFGETHLYFPKATEFKDQYLQYTFDNTVQKTPYIKRYSNEKDFHVSPFNSLDGSYDFFFSDLRTHCFDIRVNLHSNLSSKSLEMRCSDVNNKGFYDYILLTRLWSTHKPLSVNYFNIFKVALAYPITAFLTIPRIMYQAGQLHWKKGLKIYSKPNPPIENTPVIIKESLNQLAARKFFFSYLDSFSVGSFVIHLPDGSVETIDRNSIKTKSANGNVNTVPTPENLYSMANYSKPIEIFVKNYDFFWKLYVLNKSNGRGFSSKALGLAYMSGDFECNDLPSLLAELCDLTISFSPSLYNSDDNSKSSIFPKDSKYWGDIFKFIENDQNLFSPFLFDKSKSILNPYICNSNNNNDNDNSNNTYQIIIDKLSINDGDIILQIEPTFGCQFSKYLLDLHPNCKIVLLSSLIDIYNHQQQQNNNSNVIILNNNLSQLIQDSKYQNYFNHIISLEGNIENSFYSTESNNRTRLLLDYCKTLFKNNKGLLFIQSISGPYHQYQEIDLKPNRKMTFWNKYSKLVEQVGKKYWAVIANFQHNPFYVEERYKVIMNVLSKGYINGHIFDESSKYIPNIPSDLTNICSDKSNDSFNLLEMQNIGDDYPEILQGWIDKLQENRDSLNIQIQEIAMQKGCHLKMNQDEIDEIYRAILFHLSFLISCFKSVWSVTRMIIEIK</sequence>
<dbReference type="AlphaFoldDB" id="A0A8J4V393"/>
<name>A0A8J4V393_9MYCE</name>
<organism evidence="1 2">
    <name type="scientific">Polysphondylium violaceum</name>
    <dbReference type="NCBI Taxonomy" id="133409"/>
    <lineage>
        <taxon>Eukaryota</taxon>
        <taxon>Amoebozoa</taxon>
        <taxon>Evosea</taxon>
        <taxon>Eumycetozoa</taxon>
        <taxon>Dictyostelia</taxon>
        <taxon>Dictyosteliales</taxon>
        <taxon>Dictyosteliaceae</taxon>
        <taxon>Polysphondylium</taxon>
    </lineage>
</organism>